<sequence length="40" mass="4555">MVFFGQSNPKSVSHSLLEAINFSTSFNFMLNNILYLSKVE</sequence>
<name>A0A2P2P8T2_RHIMU</name>
<dbReference type="AlphaFoldDB" id="A0A2P2P8T2"/>
<evidence type="ECO:0000313" key="1">
    <source>
        <dbReference type="EMBL" id="MBX51170.1"/>
    </source>
</evidence>
<accession>A0A2P2P8T2</accession>
<dbReference type="EMBL" id="GGEC01070686">
    <property type="protein sequence ID" value="MBX51170.1"/>
    <property type="molecule type" value="Transcribed_RNA"/>
</dbReference>
<organism evidence="1">
    <name type="scientific">Rhizophora mucronata</name>
    <name type="common">Asiatic mangrove</name>
    <dbReference type="NCBI Taxonomy" id="61149"/>
    <lineage>
        <taxon>Eukaryota</taxon>
        <taxon>Viridiplantae</taxon>
        <taxon>Streptophyta</taxon>
        <taxon>Embryophyta</taxon>
        <taxon>Tracheophyta</taxon>
        <taxon>Spermatophyta</taxon>
        <taxon>Magnoliopsida</taxon>
        <taxon>eudicotyledons</taxon>
        <taxon>Gunneridae</taxon>
        <taxon>Pentapetalae</taxon>
        <taxon>rosids</taxon>
        <taxon>fabids</taxon>
        <taxon>Malpighiales</taxon>
        <taxon>Rhizophoraceae</taxon>
        <taxon>Rhizophora</taxon>
    </lineage>
</organism>
<reference evidence="1" key="1">
    <citation type="submission" date="2018-02" db="EMBL/GenBank/DDBJ databases">
        <title>Rhizophora mucronata_Transcriptome.</title>
        <authorList>
            <person name="Meera S.P."/>
            <person name="Sreeshan A."/>
            <person name="Augustine A."/>
        </authorList>
    </citation>
    <scope>NUCLEOTIDE SEQUENCE</scope>
    <source>
        <tissue evidence="1">Leaf</tissue>
    </source>
</reference>
<protein>
    <submittedName>
        <fullName evidence="1">Uncharacterized protein</fullName>
    </submittedName>
</protein>
<proteinExistence type="predicted"/>